<evidence type="ECO:0000313" key="3">
    <source>
        <dbReference type="EMBL" id="EDV34129.1"/>
    </source>
</evidence>
<dbReference type="Pfam" id="PF06477">
    <property type="entry name" value="DUF1091"/>
    <property type="match status" value="1"/>
</dbReference>
<dbReference type="AlphaFoldDB" id="B3MQS4"/>
<evidence type="ECO:0000313" key="4">
    <source>
        <dbReference type="Proteomes" id="UP000007801"/>
    </source>
</evidence>
<dbReference type="PANTHER" id="PTHR21112">
    <property type="entry name" value="CHEMOSENSORY PROTEIN A 29A-RELATED"/>
    <property type="match status" value="1"/>
</dbReference>
<dbReference type="eggNOG" id="ENOG502T0SD">
    <property type="taxonomic scope" value="Eukaryota"/>
</dbReference>
<dbReference type="EMBL" id="CH902622">
    <property type="protein sequence ID" value="EDV34129.1"/>
    <property type="molecule type" value="Genomic_DNA"/>
</dbReference>
<dbReference type="HOGENOM" id="CLU_1541348_0_0_1"/>
<dbReference type="OrthoDB" id="8179976at2759"/>
<dbReference type="PANTHER" id="PTHR21112:SF13">
    <property type="entry name" value="CHEMOSENSORY PROTEIN A 7A"/>
    <property type="match status" value="1"/>
</dbReference>
<gene>
    <name evidence="3" type="primary">Dana\GF21143</name>
    <name evidence="3" type="synonym">dana_GLEANR_4368</name>
    <name evidence="3" type="ORF">GF21143</name>
</gene>
<dbReference type="PhylomeDB" id="B3MQS4"/>
<dbReference type="InParanoid" id="B3MQS4"/>
<dbReference type="STRING" id="7217.B3MQS4"/>
<keyword evidence="1 2" id="KW-0732">Signal</keyword>
<evidence type="ECO:0000256" key="1">
    <source>
        <dbReference type="ARBA" id="ARBA00022729"/>
    </source>
</evidence>
<dbReference type="Proteomes" id="UP000007801">
    <property type="component" value="Unassembled WGS sequence"/>
</dbReference>
<dbReference type="InterPro" id="IPR036846">
    <property type="entry name" value="GM2-AP_sf"/>
</dbReference>
<reference evidence="3 4" key="1">
    <citation type="journal article" date="2007" name="Nature">
        <title>Evolution of genes and genomes on the Drosophila phylogeny.</title>
        <authorList>
            <consortium name="Drosophila 12 Genomes Consortium"/>
            <person name="Clark A.G."/>
            <person name="Eisen M.B."/>
            <person name="Smith D.R."/>
            <person name="Bergman C.M."/>
            <person name="Oliver B."/>
            <person name="Markow T.A."/>
            <person name="Kaufman T.C."/>
            <person name="Kellis M."/>
            <person name="Gelbart W."/>
            <person name="Iyer V.N."/>
            <person name="Pollard D.A."/>
            <person name="Sackton T.B."/>
            <person name="Larracuente A.M."/>
            <person name="Singh N.D."/>
            <person name="Abad J.P."/>
            <person name="Abt D.N."/>
            <person name="Adryan B."/>
            <person name="Aguade M."/>
            <person name="Akashi H."/>
            <person name="Anderson W.W."/>
            <person name="Aquadro C.F."/>
            <person name="Ardell D.H."/>
            <person name="Arguello R."/>
            <person name="Artieri C.G."/>
            <person name="Barbash D.A."/>
            <person name="Barker D."/>
            <person name="Barsanti P."/>
            <person name="Batterham P."/>
            <person name="Batzoglou S."/>
            <person name="Begun D."/>
            <person name="Bhutkar A."/>
            <person name="Blanco E."/>
            <person name="Bosak S.A."/>
            <person name="Bradley R.K."/>
            <person name="Brand A.D."/>
            <person name="Brent M.R."/>
            <person name="Brooks A.N."/>
            <person name="Brown R.H."/>
            <person name="Butlin R.K."/>
            <person name="Caggese C."/>
            <person name="Calvi B.R."/>
            <person name="Bernardo de Carvalho A."/>
            <person name="Caspi A."/>
            <person name="Castrezana S."/>
            <person name="Celniker S.E."/>
            <person name="Chang J.L."/>
            <person name="Chapple C."/>
            <person name="Chatterji S."/>
            <person name="Chinwalla A."/>
            <person name="Civetta A."/>
            <person name="Clifton S.W."/>
            <person name="Comeron J.M."/>
            <person name="Costello J.C."/>
            <person name="Coyne J.A."/>
            <person name="Daub J."/>
            <person name="David R.G."/>
            <person name="Delcher A.L."/>
            <person name="Delehaunty K."/>
            <person name="Do C.B."/>
            <person name="Ebling H."/>
            <person name="Edwards K."/>
            <person name="Eickbush T."/>
            <person name="Evans J.D."/>
            <person name="Filipski A."/>
            <person name="Findeiss S."/>
            <person name="Freyhult E."/>
            <person name="Fulton L."/>
            <person name="Fulton R."/>
            <person name="Garcia A.C."/>
            <person name="Gardiner A."/>
            <person name="Garfield D.A."/>
            <person name="Garvin B.E."/>
            <person name="Gibson G."/>
            <person name="Gilbert D."/>
            <person name="Gnerre S."/>
            <person name="Godfrey J."/>
            <person name="Good R."/>
            <person name="Gotea V."/>
            <person name="Gravely B."/>
            <person name="Greenberg A.J."/>
            <person name="Griffiths-Jones S."/>
            <person name="Gross S."/>
            <person name="Guigo R."/>
            <person name="Gustafson E.A."/>
            <person name="Haerty W."/>
            <person name="Hahn M.W."/>
            <person name="Halligan D.L."/>
            <person name="Halpern A.L."/>
            <person name="Halter G.M."/>
            <person name="Han M.V."/>
            <person name="Heger A."/>
            <person name="Hillier L."/>
            <person name="Hinrichs A.S."/>
            <person name="Holmes I."/>
            <person name="Hoskins R.A."/>
            <person name="Hubisz M.J."/>
            <person name="Hultmark D."/>
            <person name="Huntley M.A."/>
            <person name="Jaffe D.B."/>
            <person name="Jagadeeshan S."/>
            <person name="Jeck W.R."/>
            <person name="Johnson J."/>
            <person name="Jones C.D."/>
            <person name="Jordan W.C."/>
            <person name="Karpen G.H."/>
            <person name="Kataoka E."/>
            <person name="Keightley P.D."/>
            <person name="Kheradpour P."/>
            <person name="Kirkness E.F."/>
            <person name="Koerich L.B."/>
            <person name="Kristiansen K."/>
            <person name="Kudrna D."/>
            <person name="Kulathinal R.J."/>
            <person name="Kumar S."/>
            <person name="Kwok R."/>
            <person name="Lander E."/>
            <person name="Langley C.H."/>
            <person name="Lapoint R."/>
            <person name="Lazzaro B.P."/>
            <person name="Lee S.J."/>
            <person name="Levesque L."/>
            <person name="Li R."/>
            <person name="Lin C.F."/>
            <person name="Lin M.F."/>
            <person name="Lindblad-Toh K."/>
            <person name="Llopart A."/>
            <person name="Long M."/>
            <person name="Low L."/>
            <person name="Lozovsky E."/>
            <person name="Lu J."/>
            <person name="Luo M."/>
            <person name="Machado C.A."/>
            <person name="Makalowski W."/>
            <person name="Marzo M."/>
            <person name="Matsuda M."/>
            <person name="Matzkin L."/>
            <person name="McAllister B."/>
            <person name="McBride C.S."/>
            <person name="McKernan B."/>
            <person name="McKernan K."/>
            <person name="Mendez-Lago M."/>
            <person name="Minx P."/>
            <person name="Mollenhauer M.U."/>
            <person name="Montooth K."/>
            <person name="Mount S.M."/>
            <person name="Mu X."/>
            <person name="Myers E."/>
            <person name="Negre B."/>
            <person name="Newfeld S."/>
            <person name="Nielsen R."/>
            <person name="Noor M.A."/>
            <person name="O'Grady P."/>
            <person name="Pachter L."/>
            <person name="Papaceit M."/>
            <person name="Parisi M.J."/>
            <person name="Parisi M."/>
            <person name="Parts L."/>
            <person name="Pedersen J.S."/>
            <person name="Pesole G."/>
            <person name="Phillippy A.M."/>
            <person name="Ponting C.P."/>
            <person name="Pop M."/>
            <person name="Porcelli D."/>
            <person name="Powell J.R."/>
            <person name="Prohaska S."/>
            <person name="Pruitt K."/>
            <person name="Puig M."/>
            <person name="Quesneville H."/>
            <person name="Ram K.R."/>
            <person name="Rand D."/>
            <person name="Rasmussen M.D."/>
            <person name="Reed L.K."/>
            <person name="Reenan R."/>
            <person name="Reily A."/>
            <person name="Remington K.A."/>
            <person name="Rieger T.T."/>
            <person name="Ritchie M.G."/>
            <person name="Robin C."/>
            <person name="Rogers Y.H."/>
            <person name="Rohde C."/>
            <person name="Rozas J."/>
            <person name="Rubenfield M.J."/>
            <person name="Ruiz A."/>
            <person name="Russo S."/>
            <person name="Salzberg S.L."/>
            <person name="Sanchez-Gracia A."/>
            <person name="Saranga D.J."/>
            <person name="Sato H."/>
            <person name="Schaeffer S.W."/>
            <person name="Schatz M.C."/>
            <person name="Schlenke T."/>
            <person name="Schwartz R."/>
            <person name="Segarra C."/>
            <person name="Singh R.S."/>
            <person name="Sirot L."/>
            <person name="Sirota M."/>
            <person name="Sisneros N.B."/>
            <person name="Smith C.D."/>
            <person name="Smith T.F."/>
            <person name="Spieth J."/>
            <person name="Stage D.E."/>
            <person name="Stark A."/>
            <person name="Stephan W."/>
            <person name="Strausberg R.L."/>
            <person name="Strempel S."/>
            <person name="Sturgill D."/>
            <person name="Sutton G."/>
            <person name="Sutton G.G."/>
            <person name="Tao W."/>
            <person name="Teichmann S."/>
            <person name="Tobari Y.N."/>
            <person name="Tomimura Y."/>
            <person name="Tsolas J.M."/>
            <person name="Valente V.L."/>
            <person name="Venter E."/>
            <person name="Venter J.C."/>
            <person name="Vicario S."/>
            <person name="Vieira F.G."/>
            <person name="Vilella A.J."/>
            <person name="Villasante A."/>
            <person name="Walenz B."/>
            <person name="Wang J."/>
            <person name="Wasserman M."/>
            <person name="Watts T."/>
            <person name="Wilson D."/>
            <person name="Wilson R.K."/>
            <person name="Wing R.A."/>
            <person name="Wolfner M.F."/>
            <person name="Wong A."/>
            <person name="Wong G.K."/>
            <person name="Wu C.I."/>
            <person name="Wu G."/>
            <person name="Yamamoto D."/>
            <person name="Yang H.P."/>
            <person name="Yang S.P."/>
            <person name="Yorke J.A."/>
            <person name="Yoshida K."/>
            <person name="Zdobnov E."/>
            <person name="Zhang P."/>
            <person name="Zhang Y."/>
            <person name="Zimin A.V."/>
            <person name="Baldwin J."/>
            <person name="Abdouelleil A."/>
            <person name="Abdulkadir J."/>
            <person name="Abebe A."/>
            <person name="Abera B."/>
            <person name="Abreu J."/>
            <person name="Acer S.C."/>
            <person name="Aftuck L."/>
            <person name="Alexander A."/>
            <person name="An P."/>
            <person name="Anderson E."/>
            <person name="Anderson S."/>
            <person name="Arachi H."/>
            <person name="Azer M."/>
            <person name="Bachantsang P."/>
            <person name="Barry A."/>
            <person name="Bayul T."/>
            <person name="Berlin A."/>
            <person name="Bessette D."/>
            <person name="Bloom T."/>
            <person name="Blye J."/>
            <person name="Boguslavskiy L."/>
            <person name="Bonnet C."/>
            <person name="Boukhgalter B."/>
            <person name="Bourzgui I."/>
            <person name="Brown A."/>
            <person name="Cahill P."/>
            <person name="Channer S."/>
            <person name="Cheshatsang Y."/>
            <person name="Chuda L."/>
            <person name="Citroen M."/>
            <person name="Collymore A."/>
            <person name="Cooke P."/>
            <person name="Costello M."/>
            <person name="D'Aco K."/>
            <person name="Daza R."/>
            <person name="De Haan G."/>
            <person name="DeGray S."/>
            <person name="DeMaso C."/>
            <person name="Dhargay N."/>
            <person name="Dooley K."/>
            <person name="Dooley E."/>
            <person name="Doricent M."/>
            <person name="Dorje P."/>
            <person name="Dorjee K."/>
            <person name="Dupes A."/>
            <person name="Elong R."/>
            <person name="Falk J."/>
            <person name="Farina A."/>
            <person name="Faro S."/>
            <person name="Ferguson D."/>
            <person name="Fisher S."/>
            <person name="Foley C.D."/>
            <person name="Franke A."/>
            <person name="Friedrich D."/>
            <person name="Gadbois L."/>
            <person name="Gearin G."/>
            <person name="Gearin C.R."/>
            <person name="Giannoukos G."/>
            <person name="Goode T."/>
            <person name="Graham J."/>
            <person name="Grandbois E."/>
            <person name="Grewal S."/>
            <person name="Gyaltsen K."/>
            <person name="Hafez N."/>
            <person name="Hagos B."/>
            <person name="Hall J."/>
            <person name="Henson C."/>
            <person name="Hollinger A."/>
            <person name="Honan T."/>
            <person name="Huard M.D."/>
            <person name="Hughes L."/>
            <person name="Hurhula B."/>
            <person name="Husby M.E."/>
            <person name="Kamat A."/>
            <person name="Kanga B."/>
            <person name="Kashin S."/>
            <person name="Khazanovich D."/>
            <person name="Kisner P."/>
            <person name="Lance K."/>
            <person name="Lara M."/>
            <person name="Lee W."/>
            <person name="Lennon N."/>
            <person name="Letendre F."/>
            <person name="LeVine R."/>
            <person name="Lipovsky A."/>
            <person name="Liu X."/>
            <person name="Liu J."/>
            <person name="Liu S."/>
            <person name="Lokyitsang T."/>
            <person name="Lokyitsang Y."/>
            <person name="Lubonja R."/>
            <person name="Lui A."/>
            <person name="MacDonald P."/>
            <person name="Magnisalis V."/>
            <person name="Maru K."/>
            <person name="Matthews C."/>
            <person name="McCusker W."/>
            <person name="McDonough S."/>
            <person name="Mehta T."/>
            <person name="Meldrim J."/>
            <person name="Meneus L."/>
            <person name="Mihai O."/>
            <person name="Mihalev A."/>
            <person name="Mihova T."/>
            <person name="Mittelman R."/>
            <person name="Mlenga V."/>
            <person name="Montmayeur A."/>
            <person name="Mulrain L."/>
            <person name="Navidi A."/>
            <person name="Naylor J."/>
            <person name="Negash T."/>
            <person name="Nguyen T."/>
            <person name="Nguyen N."/>
            <person name="Nicol R."/>
            <person name="Norbu C."/>
            <person name="Norbu N."/>
            <person name="Novod N."/>
            <person name="O'Neill B."/>
            <person name="Osman S."/>
            <person name="Markiewicz E."/>
            <person name="Oyono O.L."/>
            <person name="Patti C."/>
            <person name="Phunkhang P."/>
            <person name="Pierre F."/>
            <person name="Priest M."/>
            <person name="Raghuraman S."/>
            <person name="Rege F."/>
            <person name="Reyes R."/>
            <person name="Rise C."/>
            <person name="Rogov P."/>
            <person name="Ross K."/>
            <person name="Ryan E."/>
            <person name="Settipalli S."/>
            <person name="Shea T."/>
            <person name="Sherpa N."/>
            <person name="Shi L."/>
            <person name="Shih D."/>
            <person name="Sparrow T."/>
            <person name="Spaulding J."/>
            <person name="Stalker J."/>
            <person name="Stange-Thomann N."/>
            <person name="Stavropoulos S."/>
            <person name="Stone C."/>
            <person name="Strader C."/>
            <person name="Tesfaye S."/>
            <person name="Thomson T."/>
            <person name="Thoulutsang Y."/>
            <person name="Thoulutsang D."/>
            <person name="Topham K."/>
            <person name="Topping I."/>
            <person name="Tsamla T."/>
            <person name="Vassiliev H."/>
            <person name="Vo A."/>
            <person name="Wangchuk T."/>
            <person name="Wangdi T."/>
            <person name="Weiand M."/>
            <person name="Wilkinson J."/>
            <person name="Wilson A."/>
            <person name="Yadav S."/>
            <person name="Young G."/>
            <person name="Yu Q."/>
            <person name="Zembek L."/>
            <person name="Zhong D."/>
            <person name="Zimmer A."/>
            <person name="Zwirko Z."/>
            <person name="Jaffe D.B."/>
            <person name="Alvarez P."/>
            <person name="Brockman W."/>
            <person name="Butler J."/>
            <person name="Chin C."/>
            <person name="Gnerre S."/>
            <person name="Grabherr M."/>
            <person name="Kleber M."/>
            <person name="Mauceli E."/>
            <person name="MacCallum I."/>
        </authorList>
    </citation>
    <scope>NUCLEOTIDE SEQUENCE [LARGE SCALE GENOMIC DNA]</scope>
    <source>
        <strain evidence="4">Tucson 14024-0371.13</strain>
    </source>
</reference>
<evidence type="ECO:0008006" key="5">
    <source>
        <dbReference type="Google" id="ProtNLM"/>
    </source>
</evidence>
<evidence type="ECO:0000256" key="2">
    <source>
        <dbReference type="SAM" id="SignalP"/>
    </source>
</evidence>
<feature type="signal peptide" evidence="2">
    <location>
        <begin position="1"/>
        <end position="22"/>
    </location>
</feature>
<dbReference type="SMART" id="SM00697">
    <property type="entry name" value="DM8"/>
    <property type="match status" value="1"/>
</dbReference>
<name>B3MQS4_DROAN</name>
<dbReference type="FunCoup" id="B3MQS4">
    <property type="interactions" value="20"/>
</dbReference>
<dbReference type="KEGG" id="dan:6503829"/>
<organism evidence="3 4">
    <name type="scientific">Drosophila ananassae</name>
    <name type="common">Fruit fly</name>
    <dbReference type="NCBI Taxonomy" id="7217"/>
    <lineage>
        <taxon>Eukaryota</taxon>
        <taxon>Metazoa</taxon>
        <taxon>Ecdysozoa</taxon>
        <taxon>Arthropoda</taxon>
        <taxon>Hexapoda</taxon>
        <taxon>Insecta</taxon>
        <taxon>Pterygota</taxon>
        <taxon>Neoptera</taxon>
        <taxon>Endopterygota</taxon>
        <taxon>Diptera</taxon>
        <taxon>Brachycera</taxon>
        <taxon>Muscomorpha</taxon>
        <taxon>Ephydroidea</taxon>
        <taxon>Drosophilidae</taxon>
        <taxon>Drosophila</taxon>
        <taxon>Sophophora</taxon>
    </lineage>
</organism>
<protein>
    <recommendedName>
        <fullName evidence="5">MD-2-related lipid-recognition domain-containing protein</fullName>
    </recommendedName>
</protein>
<sequence>MTTRHFALGLLALFSVLLWARAEKPYSVELNSFDKDPMIDNQEKWVDWGTLRMKKVGRNEFVVAGDFEFKLNMGDEQKIALRVFVYDSAAKQKGPLVMNVNKPFCQFINEDKDTYPEIQKSSNLPEQGSCPFPKGQYKIENYEMETNFLPDDAPKGDYIIELSLQDREIPVAGLVAIVTLT</sequence>
<accession>B3MQS4</accession>
<dbReference type="InterPro" id="IPR010512">
    <property type="entry name" value="DUF1091"/>
</dbReference>
<dbReference type="OMA" id="KPFCQFI"/>
<dbReference type="Gene3D" id="2.70.220.10">
    <property type="entry name" value="Ganglioside GM2 activator"/>
    <property type="match status" value="1"/>
</dbReference>
<proteinExistence type="predicted"/>
<keyword evidence="4" id="KW-1185">Reference proteome</keyword>
<dbReference type="GeneID" id="6503829"/>
<feature type="chain" id="PRO_5002793507" description="MD-2-related lipid-recognition domain-containing protein" evidence="2">
    <location>
        <begin position="23"/>
        <end position="181"/>
    </location>
</feature>
<dbReference type="CTD" id="31672"/>